<evidence type="ECO:0000313" key="1">
    <source>
        <dbReference type="EMBL" id="KAK6642800.1"/>
    </source>
</evidence>
<comment type="caution">
    <text evidence="1">The sequence shown here is derived from an EMBL/GenBank/DDBJ whole genome shotgun (WGS) entry which is preliminary data.</text>
</comment>
<reference evidence="1 2" key="1">
    <citation type="submission" date="2023-10" db="EMBL/GenBank/DDBJ databases">
        <title>Genomes of two closely related lineages of the louse Polyplax serrata with different host specificities.</title>
        <authorList>
            <person name="Martinu J."/>
            <person name="Tarabai H."/>
            <person name="Stefka J."/>
            <person name="Hypsa V."/>
        </authorList>
    </citation>
    <scope>NUCLEOTIDE SEQUENCE [LARGE SCALE GENOMIC DNA]</scope>
    <source>
        <strain evidence="1">HR10_N</strain>
    </source>
</reference>
<dbReference type="AlphaFoldDB" id="A0AAN8SC50"/>
<name>A0AAN8SC50_POLSC</name>
<protein>
    <submittedName>
        <fullName evidence="1">Uncharacterized protein</fullName>
    </submittedName>
</protein>
<sequence length="135" mass="14838">MYCSSTCSDTLKCLQYEQIVFSVSANLPLSVEIFSMKTSKNIPLVLISSPVLQFIPTNQGCIGVEFAKDSSSSGSVKRSQTDENLFNSPMGYWMAQRCQKCKEIGAGEPPIFSFQSVNSIHSTVKTGSRTDTMEE</sequence>
<accession>A0AAN8SC50</accession>
<gene>
    <name evidence="1" type="ORF">RUM43_004302</name>
</gene>
<evidence type="ECO:0000313" key="2">
    <source>
        <dbReference type="Proteomes" id="UP001372834"/>
    </source>
</evidence>
<proteinExistence type="predicted"/>
<organism evidence="1 2">
    <name type="scientific">Polyplax serrata</name>
    <name type="common">Common mouse louse</name>
    <dbReference type="NCBI Taxonomy" id="468196"/>
    <lineage>
        <taxon>Eukaryota</taxon>
        <taxon>Metazoa</taxon>
        <taxon>Ecdysozoa</taxon>
        <taxon>Arthropoda</taxon>
        <taxon>Hexapoda</taxon>
        <taxon>Insecta</taxon>
        <taxon>Pterygota</taxon>
        <taxon>Neoptera</taxon>
        <taxon>Paraneoptera</taxon>
        <taxon>Psocodea</taxon>
        <taxon>Troctomorpha</taxon>
        <taxon>Phthiraptera</taxon>
        <taxon>Anoplura</taxon>
        <taxon>Polyplacidae</taxon>
        <taxon>Polyplax</taxon>
    </lineage>
</organism>
<dbReference type="Proteomes" id="UP001372834">
    <property type="component" value="Unassembled WGS sequence"/>
</dbReference>
<dbReference type="EMBL" id="JAWJWE010000002">
    <property type="protein sequence ID" value="KAK6642800.1"/>
    <property type="molecule type" value="Genomic_DNA"/>
</dbReference>